<evidence type="ECO:0000313" key="1">
    <source>
        <dbReference type="EMBL" id="GAG72341.1"/>
    </source>
</evidence>
<name>X1BJT6_9ZZZZ</name>
<protein>
    <submittedName>
        <fullName evidence="1">Uncharacterized protein</fullName>
    </submittedName>
</protein>
<comment type="caution">
    <text evidence="1">The sequence shown here is derived from an EMBL/GenBank/DDBJ whole genome shotgun (WGS) entry which is preliminary data.</text>
</comment>
<gene>
    <name evidence="1" type="ORF">S01H4_15968</name>
</gene>
<dbReference type="EMBL" id="BART01006995">
    <property type="protein sequence ID" value="GAG72341.1"/>
    <property type="molecule type" value="Genomic_DNA"/>
</dbReference>
<accession>X1BJT6</accession>
<organism evidence="1">
    <name type="scientific">marine sediment metagenome</name>
    <dbReference type="NCBI Taxonomy" id="412755"/>
    <lineage>
        <taxon>unclassified sequences</taxon>
        <taxon>metagenomes</taxon>
        <taxon>ecological metagenomes</taxon>
    </lineage>
</organism>
<sequence length="118" mass="13049">MPITHIRETLTGEGKYDSPGQNSYAILQKRINLPEGHAYRIKNMQMFDDLGGINVSNNPFSPGGESPTSCSARQVYVTPYPITLTNNRWGTTDSIQTTVLEKSGPYAGDNSVLYKHQV</sequence>
<feature type="non-terminal residue" evidence="1">
    <location>
        <position position="118"/>
    </location>
</feature>
<dbReference type="AlphaFoldDB" id="X1BJT6"/>
<proteinExistence type="predicted"/>
<reference evidence="1" key="1">
    <citation type="journal article" date="2014" name="Front. Microbiol.">
        <title>High frequency of phylogenetically diverse reductive dehalogenase-homologous genes in deep subseafloor sedimentary metagenomes.</title>
        <authorList>
            <person name="Kawai M."/>
            <person name="Futagami T."/>
            <person name="Toyoda A."/>
            <person name="Takaki Y."/>
            <person name="Nishi S."/>
            <person name="Hori S."/>
            <person name="Arai W."/>
            <person name="Tsubouchi T."/>
            <person name="Morono Y."/>
            <person name="Uchiyama I."/>
            <person name="Ito T."/>
            <person name="Fujiyama A."/>
            <person name="Inagaki F."/>
            <person name="Takami H."/>
        </authorList>
    </citation>
    <scope>NUCLEOTIDE SEQUENCE</scope>
    <source>
        <strain evidence="1">Expedition CK06-06</strain>
    </source>
</reference>